<evidence type="ECO:0000313" key="2">
    <source>
        <dbReference type="Proteomes" id="UP000019243"/>
    </source>
</evidence>
<dbReference type="PANTHER" id="PTHR30348">
    <property type="entry name" value="UNCHARACTERIZED PROTEIN YECE"/>
    <property type="match status" value="1"/>
</dbReference>
<dbReference type="Pfam" id="PF01904">
    <property type="entry name" value="DUF72"/>
    <property type="match status" value="1"/>
</dbReference>
<dbReference type="SUPFAM" id="SSF117396">
    <property type="entry name" value="TM1631-like"/>
    <property type="match status" value="1"/>
</dbReference>
<gene>
    <name evidence="1" type="ORF">BCAMP_11930</name>
</gene>
<comment type="caution">
    <text evidence="1">The sequence shown here is derived from an EMBL/GenBank/DDBJ whole genome shotgun (WGS) entry which is preliminary data.</text>
</comment>
<accession>W7CR01</accession>
<proteinExistence type="predicted"/>
<name>W7CR01_9LIST</name>
<dbReference type="PATRIC" id="fig|1265861.3.peg.2341"/>
<reference evidence="1 2" key="1">
    <citation type="submission" date="2012-12" db="EMBL/GenBank/DDBJ databases">
        <title>Novel taxa of Listeriaceae from agricultural environments in the United States.</title>
        <authorList>
            <person name="den Bakker H.C."/>
            <person name="Allred A."/>
            <person name="Warchocki S."/>
            <person name="Wright E.M."/>
            <person name="Burrell A."/>
            <person name="Nightingale K.K."/>
            <person name="Kephart D."/>
            <person name="Wiedmann M."/>
        </authorList>
    </citation>
    <scope>NUCLEOTIDE SEQUENCE [LARGE SCALE GENOMIC DNA]</scope>
    <source>
        <strain evidence="1 2">FSL F6-1037</strain>
    </source>
</reference>
<protein>
    <recommendedName>
        <fullName evidence="3">DUF72 domain-containing protein</fullName>
    </recommendedName>
</protein>
<dbReference type="AlphaFoldDB" id="W7CR01"/>
<evidence type="ECO:0008006" key="3">
    <source>
        <dbReference type="Google" id="ProtNLM"/>
    </source>
</evidence>
<dbReference type="PANTHER" id="PTHR30348:SF13">
    <property type="entry name" value="UPF0759 PROTEIN YUNF"/>
    <property type="match status" value="1"/>
</dbReference>
<dbReference type="OrthoDB" id="9780310at2"/>
<dbReference type="Gene3D" id="3.20.20.410">
    <property type="entry name" value="Protein of unknown function UPF0759"/>
    <property type="match status" value="1"/>
</dbReference>
<dbReference type="Proteomes" id="UP000019243">
    <property type="component" value="Unassembled WGS sequence"/>
</dbReference>
<organism evidence="1 2">
    <name type="scientific">Brochothrix campestris FSL F6-1037</name>
    <dbReference type="NCBI Taxonomy" id="1265861"/>
    <lineage>
        <taxon>Bacteria</taxon>
        <taxon>Bacillati</taxon>
        <taxon>Bacillota</taxon>
        <taxon>Bacilli</taxon>
        <taxon>Bacillales</taxon>
        <taxon>Listeriaceae</taxon>
        <taxon>Brochothrix</taxon>
    </lineage>
</organism>
<keyword evidence="2" id="KW-1185">Reference proteome</keyword>
<evidence type="ECO:0000313" key="1">
    <source>
        <dbReference type="EMBL" id="EUJ35388.1"/>
    </source>
</evidence>
<dbReference type="InterPro" id="IPR002763">
    <property type="entry name" value="DUF72"/>
</dbReference>
<dbReference type="EMBL" id="AODH01000057">
    <property type="protein sequence ID" value="EUJ35388.1"/>
    <property type="molecule type" value="Genomic_DNA"/>
</dbReference>
<sequence length="281" mass="32118">MVKIGLSGWSDHPLLYQGTKKQQLEDYASYFSVVELDSSFYAIPRQTTVAQWVKRTLPGFEFIVKANRVMTLHSVNGVEMVDNKEQQQLFAQFIDSFSPLIEAGKLAFVLLQFPPYFSCNPANIAYLKQIRAWLPVDAAVEFRHRSWYDERFQTDLWHFLTEQNYIHTMVDQPQVGERTVPFVKQTTAAKKFMRLHGRNQAGWIQAKQTDGDGWRDVRTLYCYNEVELAELAVQLGTPSAATYVIFNNNAGGDAAANGIALQSRFKSSEQLLETRQLGLFD</sequence>
<dbReference type="RefSeq" id="WP_035315638.1">
    <property type="nucleotide sequence ID" value="NZ_AODH01000057.1"/>
</dbReference>
<dbReference type="STRING" id="1265861.BCAMP_11930"/>
<dbReference type="InterPro" id="IPR036520">
    <property type="entry name" value="UPF0759_sf"/>
</dbReference>